<keyword evidence="1" id="KW-0378">Hydrolase</keyword>
<dbReference type="InterPro" id="IPR015306">
    <property type="entry name" value="Restrct_endonuc_II_PvuII"/>
</dbReference>
<keyword evidence="1" id="KW-0540">Nuclease</keyword>
<dbReference type="CDD" id="cd22351">
    <property type="entry name" value="PvuII-like"/>
    <property type="match status" value="1"/>
</dbReference>
<reference evidence="1 2" key="1">
    <citation type="submission" date="2016-01" db="EMBL/GenBank/DDBJ databases">
        <authorList>
            <person name="Mitreva M."/>
            <person name="Pepin K.H."/>
            <person name="Mihindukulasuriya K.A."/>
            <person name="Fulton R."/>
            <person name="Fronick C."/>
            <person name="O'Laughlin M."/>
            <person name="Miner T."/>
            <person name="Herter B."/>
            <person name="Rosa B.A."/>
            <person name="Cordes M."/>
            <person name="Tomlinson C."/>
            <person name="Wollam A."/>
            <person name="Palsikar V.B."/>
            <person name="Mardis E.R."/>
            <person name="Wilson R.K."/>
        </authorList>
    </citation>
    <scope>NUCLEOTIDE SEQUENCE [LARGE SCALE GENOMIC DNA]</scope>
    <source>
        <strain evidence="1 2">KA00071</strain>
    </source>
</reference>
<keyword evidence="1" id="KW-0255">Endonuclease</keyword>
<dbReference type="GO" id="GO:0004519">
    <property type="term" value="F:endonuclease activity"/>
    <property type="evidence" value="ECO:0007669"/>
    <property type="project" value="UniProtKB-KW"/>
</dbReference>
<dbReference type="Gene3D" id="3.40.210.10">
    <property type="entry name" value="PVUII Endonuclease, subunit A"/>
    <property type="match status" value="1"/>
</dbReference>
<dbReference type="Proteomes" id="UP000070467">
    <property type="component" value="Unassembled WGS sequence"/>
</dbReference>
<name>A0ABR5TL13_9BACL</name>
<gene>
    <name evidence="1" type="ORF">HMPREF1871_00974</name>
</gene>
<protein>
    <submittedName>
        <fullName evidence="1">Restriction endonuclease PvuII</fullName>
    </submittedName>
</protein>
<dbReference type="InterPro" id="IPR011335">
    <property type="entry name" value="Restrct_endonuc-II-like"/>
</dbReference>
<sequence length="177" mass="20422">MSFYDDNHKNEIAKINRLWANLTELNKLAKTYGIPDIFQDNGAKVLQQLIYLNMSILPGREGNDCISASGTEWEMKSINLETSASGFSTNHHTTHYIIAKYRQVPWTFAIYHGITLTEMYVMTPSMLEPLYQHWEEKLQTMAHLNNPKIPVKYVRENGIKVFPINENNPFDPDSINS</sequence>
<dbReference type="InterPro" id="IPR038402">
    <property type="entry name" value="PvuII_sf"/>
</dbReference>
<proteinExistence type="predicted"/>
<dbReference type="SUPFAM" id="SSF52980">
    <property type="entry name" value="Restriction endonuclease-like"/>
    <property type="match status" value="1"/>
</dbReference>
<evidence type="ECO:0000313" key="1">
    <source>
        <dbReference type="EMBL" id="KXB57065.1"/>
    </source>
</evidence>
<organism evidence="1 2">
    <name type="scientific">Gemelliphila asaccharolytica</name>
    <dbReference type="NCBI Taxonomy" id="502393"/>
    <lineage>
        <taxon>Bacteria</taxon>
        <taxon>Bacillati</taxon>
        <taxon>Bacillota</taxon>
        <taxon>Bacilli</taxon>
        <taxon>Bacillales</taxon>
        <taxon>Gemellaceae</taxon>
        <taxon>Gemelliphila</taxon>
    </lineage>
</organism>
<comment type="caution">
    <text evidence="1">The sequence shown here is derived from an EMBL/GenBank/DDBJ whole genome shotgun (WGS) entry which is preliminary data.</text>
</comment>
<keyword evidence="2" id="KW-1185">Reference proteome</keyword>
<dbReference type="RefSeq" id="WP_066130582.1">
    <property type="nucleotide sequence ID" value="NZ_KQ959899.1"/>
</dbReference>
<dbReference type="Pfam" id="PF09225">
    <property type="entry name" value="Endonuc-PvuII"/>
    <property type="match status" value="1"/>
</dbReference>
<dbReference type="EMBL" id="LSDB01000052">
    <property type="protein sequence ID" value="KXB57065.1"/>
    <property type="molecule type" value="Genomic_DNA"/>
</dbReference>
<evidence type="ECO:0000313" key="2">
    <source>
        <dbReference type="Proteomes" id="UP000070467"/>
    </source>
</evidence>
<accession>A0ABR5TL13</accession>